<dbReference type="Proteomes" id="UP000283993">
    <property type="component" value="Unassembled WGS sequence"/>
</dbReference>
<dbReference type="AlphaFoldDB" id="A0A423PGI7"/>
<evidence type="ECO:0008006" key="3">
    <source>
        <dbReference type="Google" id="ProtNLM"/>
    </source>
</evidence>
<evidence type="ECO:0000313" key="2">
    <source>
        <dbReference type="Proteomes" id="UP000283993"/>
    </source>
</evidence>
<sequence length="246" mass="27831">MKFSNAATRLKGIPHISRHSARILYDFILTEQPRDCIELGFAHGAGSGYMAAALDELGRGHLTCVDIERSRAFDPTIEQTLEGLGLASFVSIHREVNSYNWFLKKAVEQQIRDGRCEPCYDFVFIDGSKNWTIDGMAFFLADKLLREGGWILFDDYAWRYADALERGKSATDGVSIRELSADQIEQPNVAAIFDLLVATHPGYGNFRVQDNTWAWAQKTADGERGVRQESKSRLRSGLRRWFATRS</sequence>
<accession>A0A423PGI7</accession>
<dbReference type="RefSeq" id="WP_123631979.1">
    <property type="nucleotide sequence ID" value="NZ_AYKH01000041.1"/>
</dbReference>
<evidence type="ECO:0000313" key="1">
    <source>
        <dbReference type="EMBL" id="ROO24741.1"/>
    </source>
</evidence>
<name>A0A423PGI7_9GAMM</name>
<proteinExistence type="predicted"/>
<dbReference type="Pfam" id="PF13578">
    <property type="entry name" value="Methyltransf_24"/>
    <property type="match status" value="1"/>
</dbReference>
<dbReference type="EMBL" id="AYKH01000041">
    <property type="protein sequence ID" value="ROO24741.1"/>
    <property type="molecule type" value="Genomic_DNA"/>
</dbReference>
<dbReference type="SUPFAM" id="SSF53335">
    <property type="entry name" value="S-adenosyl-L-methionine-dependent methyltransferases"/>
    <property type="match status" value="1"/>
</dbReference>
<reference evidence="1 2" key="1">
    <citation type="submission" date="2013-10" db="EMBL/GenBank/DDBJ databases">
        <title>Salinisphaera orenii MK-B5 Genome Sequencing.</title>
        <authorList>
            <person name="Lai Q."/>
            <person name="Li C."/>
            <person name="Shao Z."/>
        </authorList>
    </citation>
    <scope>NUCLEOTIDE SEQUENCE [LARGE SCALE GENOMIC DNA]</scope>
    <source>
        <strain evidence="1 2">MK-B5</strain>
    </source>
</reference>
<dbReference type="InterPro" id="IPR029063">
    <property type="entry name" value="SAM-dependent_MTases_sf"/>
</dbReference>
<gene>
    <name evidence="1" type="ORF">SAOR_14025</name>
</gene>
<comment type="caution">
    <text evidence="1">The sequence shown here is derived from an EMBL/GenBank/DDBJ whole genome shotgun (WGS) entry which is preliminary data.</text>
</comment>
<protein>
    <recommendedName>
        <fullName evidence="3">O-methyltransferase</fullName>
    </recommendedName>
</protein>
<dbReference type="Gene3D" id="3.40.50.150">
    <property type="entry name" value="Vaccinia Virus protein VP39"/>
    <property type="match status" value="1"/>
</dbReference>
<organism evidence="1 2">
    <name type="scientific">Salinisphaera orenii MK-B5</name>
    <dbReference type="NCBI Taxonomy" id="856730"/>
    <lineage>
        <taxon>Bacteria</taxon>
        <taxon>Pseudomonadati</taxon>
        <taxon>Pseudomonadota</taxon>
        <taxon>Gammaproteobacteria</taxon>
        <taxon>Salinisphaerales</taxon>
        <taxon>Salinisphaeraceae</taxon>
        <taxon>Salinisphaera</taxon>
    </lineage>
</organism>
<keyword evidence="2" id="KW-1185">Reference proteome</keyword>